<feature type="region of interest" description="Disordered" evidence="1">
    <location>
        <begin position="16"/>
        <end position="131"/>
    </location>
</feature>
<evidence type="ECO:0000313" key="2">
    <source>
        <dbReference type="EMBL" id="ACR36508.1"/>
    </source>
</evidence>
<dbReference type="PANTHER" id="PTHR33086:SF58">
    <property type="entry name" value="DUF1618 DOMAIN-CONTAINING PROTEIN"/>
    <property type="match status" value="1"/>
</dbReference>
<feature type="compositionally biased region" description="Low complexity" evidence="1">
    <location>
        <begin position="16"/>
        <end position="33"/>
    </location>
</feature>
<proteinExistence type="evidence at transcript level"/>
<feature type="compositionally biased region" description="Low complexity" evidence="1">
    <location>
        <begin position="108"/>
        <end position="117"/>
    </location>
</feature>
<feature type="compositionally biased region" description="Basic residues" evidence="1">
    <location>
        <begin position="34"/>
        <end position="56"/>
    </location>
</feature>
<feature type="compositionally biased region" description="Basic residues" evidence="1">
    <location>
        <begin position="85"/>
        <end position="107"/>
    </location>
</feature>
<dbReference type="EMBL" id="BT086155">
    <property type="protein sequence ID" value="ACR36508.1"/>
    <property type="molecule type" value="mRNA"/>
</dbReference>
<protein>
    <submittedName>
        <fullName evidence="2">Uncharacterized protein</fullName>
    </submittedName>
</protein>
<name>C4J5Q8_MAIZE</name>
<dbReference type="HOGENOM" id="CLU_1063064_0_0_1"/>
<evidence type="ECO:0000256" key="1">
    <source>
        <dbReference type="SAM" id="MobiDB-lite"/>
    </source>
</evidence>
<dbReference type="PANTHER" id="PTHR33086">
    <property type="entry name" value="OS05G0468200 PROTEIN-RELATED"/>
    <property type="match status" value="1"/>
</dbReference>
<accession>C4J5Q8</accession>
<organism evidence="2">
    <name type="scientific">Zea mays</name>
    <name type="common">Maize</name>
    <dbReference type="NCBI Taxonomy" id="4577"/>
    <lineage>
        <taxon>Eukaryota</taxon>
        <taxon>Viridiplantae</taxon>
        <taxon>Streptophyta</taxon>
        <taxon>Embryophyta</taxon>
        <taxon>Tracheophyta</taxon>
        <taxon>Spermatophyta</taxon>
        <taxon>Magnoliopsida</taxon>
        <taxon>Liliopsida</taxon>
        <taxon>Poales</taxon>
        <taxon>Poaceae</taxon>
        <taxon>PACMAD clade</taxon>
        <taxon>Panicoideae</taxon>
        <taxon>Andropogonodae</taxon>
        <taxon>Andropogoneae</taxon>
        <taxon>Tripsacinae</taxon>
        <taxon>Zea</taxon>
    </lineage>
</organism>
<dbReference type="AlphaFoldDB" id="C4J5Q8"/>
<reference evidence="2" key="1">
    <citation type="journal article" date="2009" name="PLoS Genet.">
        <title>Sequencing, mapping, and analysis of 27,455 maize full-length cDNAs.</title>
        <authorList>
            <person name="Soderlund C."/>
            <person name="Descour A."/>
            <person name="Kudrna D."/>
            <person name="Bomhoff M."/>
            <person name="Boyd L."/>
            <person name="Currie J."/>
            <person name="Angelova A."/>
            <person name="Collura K."/>
            <person name="Wissotski M."/>
            <person name="Ashley E."/>
            <person name="Morrow D."/>
            <person name="Fernandes J."/>
            <person name="Walbot V."/>
            <person name="Yu Y."/>
        </authorList>
    </citation>
    <scope>NUCLEOTIDE SEQUENCE</scope>
    <source>
        <strain evidence="2">B73</strain>
    </source>
</reference>
<sequence length="262" mass="28967">MVGARTGAVVACRQGRGAGARAVGASAQVGGPRLRCRPLRQRGRAGPRDHPRHRHADGRPQRPAAALLPGASPPHRPQSQAHQRATVRLHPRRRPLRLHPPPGRRRQPPGLLPLQHPHSYRHHSPPASYTQASHGVDILPELSMGLIADPQRSGQFVVAQLHPTISYRKPNKLLYFSTAKGRWFVRNLTRARQRVRMHNPNEIGVVAHDGRLWWFAPSYGVFCCDPFTPVLKCPELRFIPLPANSEMFAATSPLTPSSGPSS</sequence>